<evidence type="ECO:0000313" key="5">
    <source>
        <dbReference type="Proteomes" id="UP000886865"/>
    </source>
</evidence>
<reference evidence="4" key="2">
    <citation type="journal article" date="2021" name="PeerJ">
        <title>Extensive microbial diversity within the chicken gut microbiome revealed by metagenomics and culture.</title>
        <authorList>
            <person name="Gilroy R."/>
            <person name="Ravi A."/>
            <person name="Getino M."/>
            <person name="Pursley I."/>
            <person name="Horton D.L."/>
            <person name="Alikhan N.F."/>
            <person name="Baker D."/>
            <person name="Gharbi K."/>
            <person name="Hall N."/>
            <person name="Watson M."/>
            <person name="Adriaenssens E.M."/>
            <person name="Foster-Nyarko E."/>
            <person name="Jarju S."/>
            <person name="Secka A."/>
            <person name="Antonio M."/>
            <person name="Oren A."/>
            <person name="Chaudhuri R.R."/>
            <person name="La Ragione R."/>
            <person name="Hildebrand F."/>
            <person name="Pallen M.J."/>
        </authorList>
    </citation>
    <scope>NUCLEOTIDE SEQUENCE</scope>
    <source>
        <strain evidence="4">CHK152-2871</strain>
    </source>
</reference>
<dbReference type="EMBL" id="DVJQ01000002">
    <property type="protein sequence ID" value="HIS73434.1"/>
    <property type="molecule type" value="Genomic_DNA"/>
</dbReference>
<dbReference type="InterPro" id="IPR050261">
    <property type="entry name" value="FrsA_esterase"/>
</dbReference>
<name>A0A9D1JWI0_9BACT</name>
<gene>
    <name evidence="4" type="ORF">IAA86_00245</name>
</gene>
<comment type="caution">
    <text evidence="4">The sequence shown here is derived from an EMBL/GenBank/DDBJ whole genome shotgun (WGS) entry which is preliminary data.</text>
</comment>
<dbReference type="PANTHER" id="PTHR22946">
    <property type="entry name" value="DIENELACTONE HYDROLASE DOMAIN-CONTAINING PROTEIN-RELATED"/>
    <property type="match status" value="1"/>
</dbReference>
<dbReference type="Gene3D" id="3.40.50.1820">
    <property type="entry name" value="alpha/beta hydrolase"/>
    <property type="match status" value="1"/>
</dbReference>
<sequence length="258" mass="29247">MKKFFALLLILVFSFTLLGANAAEKKKKVRKPKTKTKIEFEAKDGFLLVGDLYFSPQRKPPCPLVILLHSFGSKSSDWGNLGETLRLKNYNVLALDLRGHGKSVYTKNLRFKSRMNFEKEDWVKYPIDVVSSIDYIKKNYPQINTDEIYLVGADLGANSAVLAASIMKNKPKKMVLISPYVSFKNLDIALVVPKLTTVPMMVMASRADRYSYSQSDIIYRLIHSQKVLKLYDEGSSGNLLLKRNPSSYDEIAKYISGK</sequence>
<dbReference type="SUPFAM" id="SSF53474">
    <property type="entry name" value="alpha/beta-Hydrolases"/>
    <property type="match status" value="1"/>
</dbReference>
<dbReference type="Pfam" id="PF12146">
    <property type="entry name" value="Hydrolase_4"/>
    <property type="match status" value="1"/>
</dbReference>
<keyword evidence="1 4" id="KW-0378">Hydrolase</keyword>
<accession>A0A9D1JWI0</accession>
<dbReference type="GO" id="GO:0052689">
    <property type="term" value="F:carboxylic ester hydrolase activity"/>
    <property type="evidence" value="ECO:0007669"/>
    <property type="project" value="UniProtKB-ARBA"/>
</dbReference>
<feature type="chain" id="PRO_5039424284" evidence="2">
    <location>
        <begin position="23"/>
        <end position="258"/>
    </location>
</feature>
<protein>
    <submittedName>
        <fullName evidence="4">Alpha/beta fold hydrolase</fullName>
    </submittedName>
</protein>
<feature type="signal peptide" evidence="2">
    <location>
        <begin position="1"/>
        <end position="22"/>
    </location>
</feature>
<proteinExistence type="predicted"/>
<reference evidence="4" key="1">
    <citation type="submission" date="2020-10" db="EMBL/GenBank/DDBJ databases">
        <authorList>
            <person name="Gilroy R."/>
        </authorList>
    </citation>
    <scope>NUCLEOTIDE SEQUENCE</scope>
    <source>
        <strain evidence="4">CHK152-2871</strain>
    </source>
</reference>
<evidence type="ECO:0000256" key="1">
    <source>
        <dbReference type="ARBA" id="ARBA00022801"/>
    </source>
</evidence>
<evidence type="ECO:0000256" key="2">
    <source>
        <dbReference type="SAM" id="SignalP"/>
    </source>
</evidence>
<organism evidence="4 5">
    <name type="scientific">Candidatus Galligastranaerophilus intestinavium</name>
    <dbReference type="NCBI Taxonomy" id="2840836"/>
    <lineage>
        <taxon>Bacteria</taxon>
        <taxon>Candidatus Galligastranaerophilus</taxon>
    </lineage>
</organism>
<dbReference type="AlphaFoldDB" id="A0A9D1JWI0"/>
<feature type="domain" description="Serine aminopeptidase S33" evidence="3">
    <location>
        <begin position="60"/>
        <end position="233"/>
    </location>
</feature>
<dbReference type="Proteomes" id="UP000886865">
    <property type="component" value="Unassembled WGS sequence"/>
</dbReference>
<evidence type="ECO:0000259" key="3">
    <source>
        <dbReference type="Pfam" id="PF12146"/>
    </source>
</evidence>
<dbReference type="InterPro" id="IPR022742">
    <property type="entry name" value="Hydrolase_4"/>
</dbReference>
<evidence type="ECO:0000313" key="4">
    <source>
        <dbReference type="EMBL" id="HIS73434.1"/>
    </source>
</evidence>
<dbReference type="PANTHER" id="PTHR22946:SF9">
    <property type="entry name" value="POLYKETIDE TRANSFERASE AF380"/>
    <property type="match status" value="1"/>
</dbReference>
<keyword evidence="2" id="KW-0732">Signal</keyword>
<dbReference type="InterPro" id="IPR029058">
    <property type="entry name" value="AB_hydrolase_fold"/>
</dbReference>